<keyword evidence="1" id="KW-0472">Membrane</keyword>
<accession>A0A812DCZ6</accession>
<comment type="caution">
    <text evidence="2">The sequence shown here is derived from an EMBL/GenBank/DDBJ whole genome shotgun (WGS) entry which is preliminary data.</text>
</comment>
<feature type="transmembrane region" description="Helical" evidence="1">
    <location>
        <begin position="146"/>
        <end position="166"/>
    </location>
</feature>
<dbReference type="Proteomes" id="UP000597762">
    <property type="component" value="Unassembled WGS sequence"/>
</dbReference>
<organism evidence="2 3">
    <name type="scientific">Acanthosepion pharaonis</name>
    <name type="common">Pharaoh cuttlefish</name>
    <name type="synonym">Sepia pharaonis</name>
    <dbReference type="NCBI Taxonomy" id="158019"/>
    <lineage>
        <taxon>Eukaryota</taxon>
        <taxon>Metazoa</taxon>
        <taxon>Spiralia</taxon>
        <taxon>Lophotrochozoa</taxon>
        <taxon>Mollusca</taxon>
        <taxon>Cephalopoda</taxon>
        <taxon>Coleoidea</taxon>
        <taxon>Decapodiformes</taxon>
        <taxon>Sepiida</taxon>
        <taxon>Sepiina</taxon>
        <taxon>Sepiidae</taxon>
        <taxon>Acanthosepion</taxon>
    </lineage>
</organism>
<evidence type="ECO:0000313" key="3">
    <source>
        <dbReference type="Proteomes" id="UP000597762"/>
    </source>
</evidence>
<feature type="transmembrane region" description="Helical" evidence="1">
    <location>
        <begin position="77"/>
        <end position="95"/>
    </location>
</feature>
<dbReference type="AlphaFoldDB" id="A0A812DCZ6"/>
<evidence type="ECO:0000256" key="1">
    <source>
        <dbReference type="SAM" id="Phobius"/>
    </source>
</evidence>
<sequence>MMRDDDTDRRKGLFRQLPGNVCSHLHFLSLFFFHFCNLGNISRLKEGRKNKGKKIYFKNNKFDIMIRRILQTGSKPFCLAGIFMLMMWALSMTRVESSTPGTGALTVVENSDETTQDSGFLCIFLYFFICLFYSSFYFSYFLFLHFYRLTFFPFLSSSFLFVFHFFRFPFFFLFFFFLHFYCFSFLIFPFPSFCLFFVLFFSKHYNFSS</sequence>
<gene>
    <name evidence="2" type="ORF">SPHA_53932</name>
</gene>
<dbReference type="EMBL" id="CAHIKZ030003449">
    <property type="protein sequence ID" value="CAE1300590.1"/>
    <property type="molecule type" value="Genomic_DNA"/>
</dbReference>
<evidence type="ECO:0000313" key="2">
    <source>
        <dbReference type="EMBL" id="CAE1300590.1"/>
    </source>
</evidence>
<proteinExistence type="predicted"/>
<keyword evidence="1" id="KW-0812">Transmembrane</keyword>
<keyword evidence="3" id="KW-1185">Reference proteome</keyword>
<reference evidence="2" key="1">
    <citation type="submission" date="2021-01" db="EMBL/GenBank/DDBJ databases">
        <authorList>
            <person name="Li R."/>
            <person name="Bekaert M."/>
        </authorList>
    </citation>
    <scope>NUCLEOTIDE SEQUENCE</scope>
    <source>
        <strain evidence="2">Farmed</strain>
    </source>
</reference>
<keyword evidence="1" id="KW-1133">Transmembrane helix</keyword>
<feature type="transmembrane region" description="Helical" evidence="1">
    <location>
        <begin position="172"/>
        <end position="201"/>
    </location>
</feature>
<feature type="transmembrane region" description="Helical" evidence="1">
    <location>
        <begin position="118"/>
        <end position="139"/>
    </location>
</feature>
<protein>
    <submittedName>
        <fullName evidence="2">Uncharacterized protein</fullName>
    </submittedName>
</protein>
<name>A0A812DCZ6_ACAPH</name>